<feature type="signal peptide" evidence="2">
    <location>
        <begin position="1"/>
        <end position="32"/>
    </location>
</feature>
<protein>
    <recommendedName>
        <fullName evidence="3">Thioredoxin domain-containing protein</fullName>
    </recommendedName>
</protein>
<dbReference type="Proteomes" id="UP000011116">
    <property type="component" value="Chromosome 6H"/>
</dbReference>
<dbReference type="GO" id="GO:0003756">
    <property type="term" value="F:protein disulfide isomerase activity"/>
    <property type="evidence" value="ECO:0000318"/>
    <property type="project" value="GO_Central"/>
</dbReference>
<sequence length="288" mass="31781">MAVMPMLTPRSVLLMLLLATPFIILLPHPSRASASLILPVPEVVHVNKAHVVVLTAANFSSFLAVRRHVVVDFYAPWCYWSRKLAPEYAAAASLLSDKGLDVALAMVDSTQERQLARAHGVEGYPTVLFFVDGVPKHYPYYGERTKDAMVVWISQRLVPEVQNVTTIDEAEKIITRSGGVAMLAFLDSLSGAHSDELAAASRLEDMSSLYRAVNFYQTTSRDVAKLFHVDPEAKRPSLVLLNKQEGIKLTGVLYDGEFRASAIAEFVSANKIPLITYHPHARSHPSDV</sequence>
<keyword evidence="2" id="KW-0732">Signal</keyword>
<dbReference type="Gramene" id="HORVU.MOREX.r3.6HG0539510.1">
    <property type="protein sequence ID" value="HORVU.MOREX.r3.6HG0539510.1"/>
    <property type="gene ID" value="HORVU.MOREX.r3.6HG0539510"/>
</dbReference>
<dbReference type="GO" id="GO:0034976">
    <property type="term" value="P:response to endoplasmic reticulum stress"/>
    <property type="evidence" value="ECO:0000318"/>
    <property type="project" value="GO_Central"/>
</dbReference>
<name>A0A8I6Y5M8_HORVV</name>
<evidence type="ECO:0000313" key="5">
    <source>
        <dbReference type="Proteomes" id="UP000011116"/>
    </source>
</evidence>
<proteinExistence type="inferred from homology"/>
<dbReference type="PANTHER" id="PTHR18929">
    <property type="entry name" value="PROTEIN DISULFIDE ISOMERASE"/>
    <property type="match status" value="1"/>
</dbReference>
<feature type="chain" id="PRO_5035151811" description="Thioredoxin domain-containing protein" evidence="2">
    <location>
        <begin position="33"/>
        <end position="288"/>
    </location>
</feature>
<dbReference type="Gene3D" id="3.40.30.10">
    <property type="entry name" value="Glutaredoxin"/>
    <property type="match status" value="2"/>
</dbReference>
<dbReference type="AlphaFoldDB" id="A0A8I6Y5M8"/>
<dbReference type="PROSITE" id="PS51352">
    <property type="entry name" value="THIOREDOXIN_2"/>
    <property type="match status" value="1"/>
</dbReference>
<evidence type="ECO:0000256" key="2">
    <source>
        <dbReference type="SAM" id="SignalP"/>
    </source>
</evidence>
<evidence type="ECO:0000256" key="1">
    <source>
        <dbReference type="ARBA" id="ARBA00006347"/>
    </source>
</evidence>
<dbReference type="GO" id="GO:0005783">
    <property type="term" value="C:endoplasmic reticulum"/>
    <property type="evidence" value="ECO:0000318"/>
    <property type="project" value="GO_Central"/>
</dbReference>
<accession>A0A8I6Y5M8</accession>
<organism evidence="4 5">
    <name type="scientific">Hordeum vulgare subsp. vulgare</name>
    <name type="common">Domesticated barley</name>
    <dbReference type="NCBI Taxonomy" id="112509"/>
    <lineage>
        <taxon>Eukaryota</taxon>
        <taxon>Viridiplantae</taxon>
        <taxon>Streptophyta</taxon>
        <taxon>Embryophyta</taxon>
        <taxon>Tracheophyta</taxon>
        <taxon>Spermatophyta</taxon>
        <taxon>Magnoliopsida</taxon>
        <taxon>Liliopsida</taxon>
        <taxon>Poales</taxon>
        <taxon>Poaceae</taxon>
        <taxon>BOP clade</taxon>
        <taxon>Pooideae</taxon>
        <taxon>Triticodae</taxon>
        <taxon>Triticeae</taxon>
        <taxon>Hordeinae</taxon>
        <taxon>Hordeum</taxon>
    </lineage>
</organism>
<dbReference type="EnsemblPlants" id="HORVU.MOREX.r3.6HG0539510.1">
    <property type="protein sequence ID" value="HORVU.MOREX.r3.6HG0539510.1"/>
    <property type="gene ID" value="HORVU.MOREX.r3.6HG0539510"/>
</dbReference>
<dbReference type="GO" id="GO:0006457">
    <property type="term" value="P:protein folding"/>
    <property type="evidence" value="ECO:0000318"/>
    <property type="project" value="GO_Central"/>
</dbReference>
<reference evidence="4" key="2">
    <citation type="submission" date="2020-10" db="EMBL/GenBank/DDBJ databases">
        <authorList>
            <person name="Scholz U."/>
            <person name="Mascher M."/>
            <person name="Fiebig A."/>
        </authorList>
    </citation>
    <scope>NUCLEOTIDE SEQUENCE [LARGE SCALE GENOMIC DNA]</scope>
    <source>
        <strain evidence="4">cv. Morex</strain>
    </source>
</reference>
<dbReference type="Gramene" id="HORVU.MOREX.r2.6HG0448690.1">
    <property type="protein sequence ID" value="HORVU.MOREX.r2.6HG0448690.1"/>
    <property type="gene ID" value="HORVU.MOREX.r2.6HG0448690"/>
</dbReference>
<dbReference type="SUPFAM" id="SSF52833">
    <property type="entry name" value="Thioredoxin-like"/>
    <property type="match status" value="2"/>
</dbReference>
<keyword evidence="5" id="KW-1185">Reference proteome</keyword>
<dbReference type="OMA" id="AMVTWIS"/>
<dbReference type="PANTHER" id="PTHR18929:SF197">
    <property type="entry name" value="THIOREDOXIN DOMAIN-CONTAINING PROTEIN"/>
    <property type="match status" value="1"/>
</dbReference>
<dbReference type="SMR" id="A0A8I6Y5M8"/>
<dbReference type="Pfam" id="PF00085">
    <property type="entry name" value="Thioredoxin"/>
    <property type="match status" value="1"/>
</dbReference>
<dbReference type="CDD" id="cd02961">
    <property type="entry name" value="PDI_a_family"/>
    <property type="match status" value="1"/>
</dbReference>
<evidence type="ECO:0000259" key="3">
    <source>
        <dbReference type="PROSITE" id="PS51352"/>
    </source>
</evidence>
<feature type="domain" description="Thioredoxin" evidence="3">
    <location>
        <begin position="34"/>
        <end position="158"/>
    </location>
</feature>
<dbReference type="PRINTS" id="PR00421">
    <property type="entry name" value="THIOREDOXIN"/>
</dbReference>
<dbReference type="InterPro" id="IPR036249">
    <property type="entry name" value="Thioredoxin-like_sf"/>
</dbReference>
<comment type="similarity">
    <text evidence="1">Belongs to the protein disulfide isomerase family.</text>
</comment>
<dbReference type="CDD" id="cd02981">
    <property type="entry name" value="PDI_b_family"/>
    <property type="match status" value="1"/>
</dbReference>
<dbReference type="InterPro" id="IPR013766">
    <property type="entry name" value="Thioredoxin_domain"/>
</dbReference>
<reference evidence="4" key="3">
    <citation type="submission" date="2022-01" db="UniProtKB">
        <authorList>
            <consortium name="EnsemblPlants"/>
        </authorList>
    </citation>
    <scope>IDENTIFICATION</scope>
    <source>
        <strain evidence="4">subsp. vulgare</strain>
    </source>
</reference>
<evidence type="ECO:0000313" key="4">
    <source>
        <dbReference type="EnsemblPlants" id="HORVU.MOREX.r3.6HG0539510.1"/>
    </source>
</evidence>
<reference evidence="5" key="1">
    <citation type="journal article" date="2012" name="Nature">
        <title>A physical, genetic and functional sequence assembly of the barley genome.</title>
        <authorList>
            <consortium name="The International Barley Genome Sequencing Consortium"/>
            <person name="Mayer K.F."/>
            <person name="Waugh R."/>
            <person name="Brown J.W."/>
            <person name="Schulman A."/>
            <person name="Langridge P."/>
            <person name="Platzer M."/>
            <person name="Fincher G.B."/>
            <person name="Muehlbauer G.J."/>
            <person name="Sato K."/>
            <person name="Close T.J."/>
            <person name="Wise R.P."/>
            <person name="Stein N."/>
        </authorList>
    </citation>
    <scope>NUCLEOTIDE SEQUENCE [LARGE SCALE GENOMIC DNA]</scope>
    <source>
        <strain evidence="5">cv. Morex</strain>
    </source>
</reference>